<dbReference type="PRINTS" id="PR00038">
    <property type="entry name" value="HTHLUXR"/>
</dbReference>
<dbReference type="RefSeq" id="WP_380583527.1">
    <property type="nucleotide sequence ID" value="NZ_JBHSQJ010000060.1"/>
</dbReference>
<organism evidence="4 5">
    <name type="scientific">Streptacidiphilus monticola</name>
    <dbReference type="NCBI Taxonomy" id="2161674"/>
    <lineage>
        <taxon>Bacteria</taxon>
        <taxon>Bacillati</taxon>
        <taxon>Actinomycetota</taxon>
        <taxon>Actinomycetes</taxon>
        <taxon>Kitasatosporales</taxon>
        <taxon>Streptomycetaceae</taxon>
        <taxon>Streptacidiphilus</taxon>
    </lineage>
</organism>
<reference evidence="5" key="1">
    <citation type="journal article" date="2019" name="Int. J. Syst. Evol. Microbiol.">
        <title>The Global Catalogue of Microorganisms (GCM) 10K type strain sequencing project: providing services to taxonomists for standard genome sequencing and annotation.</title>
        <authorList>
            <consortium name="The Broad Institute Genomics Platform"/>
            <consortium name="The Broad Institute Genome Sequencing Center for Infectious Disease"/>
            <person name="Wu L."/>
            <person name="Ma J."/>
        </authorList>
    </citation>
    <scope>NUCLEOTIDE SEQUENCE [LARGE SCALE GENOMIC DNA]</scope>
    <source>
        <strain evidence="5">JCM 4816</strain>
    </source>
</reference>
<evidence type="ECO:0000313" key="4">
    <source>
        <dbReference type="EMBL" id="MFC5908534.1"/>
    </source>
</evidence>
<dbReference type="Pfam" id="PF00196">
    <property type="entry name" value="GerE"/>
    <property type="match status" value="1"/>
</dbReference>
<dbReference type="Proteomes" id="UP001596174">
    <property type="component" value="Unassembled WGS sequence"/>
</dbReference>
<feature type="domain" description="HTH luxR-type" evidence="3">
    <location>
        <begin position="569"/>
        <end position="634"/>
    </location>
</feature>
<keyword evidence="1" id="KW-0238">DNA-binding</keyword>
<keyword evidence="5" id="KW-1185">Reference proteome</keyword>
<feature type="non-terminal residue" evidence="4">
    <location>
        <position position="1"/>
    </location>
</feature>
<protein>
    <submittedName>
        <fullName evidence="4">LuxR C-terminal-related transcriptional regulator</fullName>
    </submittedName>
</protein>
<dbReference type="EMBL" id="JBHSQJ010000060">
    <property type="protein sequence ID" value="MFC5908534.1"/>
    <property type="molecule type" value="Genomic_DNA"/>
</dbReference>
<dbReference type="InterPro" id="IPR039420">
    <property type="entry name" value="WalR-like"/>
</dbReference>
<dbReference type="CDD" id="cd06170">
    <property type="entry name" value="LuxR_C_like"/>
    <property type="match status" value="1"/>
</dbReference>
<dbReference type="InterPro" id="IPR036388">
    <property type="entry name" value="WH-like_DNA-bd_sf"/>
</dbReference>
<dbReference type="PANTHER" id="PTHR43214">
    <property type="entry name" value="TWO-COMPONENT RESPONSE REGULATOR"/>
    <property type="match status" value="1"/>
</dbReference>
<dbReference type="InterPro" id="IPR011990">
    <property type="entry name" value="TPR-like_helical_dom_sf"/>
</dbReference>
<evidence type="ECO:0000313" key="5">
    <source>
        <dbReference type="Proteomes" id="UP001596174"/>
    </source>
</evidence>
<dbReference type="InterPro" id="IPR000792">
    <property type="entry name" value="Tscrpt_reg_LuxR_C"/>
</dbReference>
<dbReference type="SUPFAM" id="SSF46894">
    <property type="entry name" value="C-terminal effector domain of the bipartite response regulators"/>
    <property type="match status" value="1"/>
</dbReference>
<evidence type="ECO:0000256" key="2">
    <source>
        <dbReference type="SAM" id="MobiDB-lite"/>
    </source>
</evidence>
<dbReference type="PROSITE" id="PS50043">
    <property type="entry name" value="HTH_LUXR_2"/>
    <property type="match status" value="1"/>
</dbReference>
<gene>
    <name evidence="4" type="ORF">ACFP3V_15095</name>
</gene>
<comment type="caution">
    <text evidence="4">The sequence shown here is derived from an EMBL/GenBank/DDBJ whole genome shotgun (WGS) entry which is preliminary data.</text>
</comment>
<sequence length="635" mass="65420">ERAARLSPDMARARELTVAAVEAALEAGEVRRAEELAATALAGPEPDEMTRAHLLFARGVAEFWRADYRSAYQLLLEAAELVSSSAPGPAARVLVQAVHAAWYDDASSVHAVLGALRALPLPPADPASPVVHYLTTTLAHLPTPPGAPHRAPATSPRSGGLAGPVGAAAAPGGSGVSLGGGVGAESAASPRSGGVSGSVPAAGSAAGAAPRSGGQSGPAAAAPGGLAPAAAAAAAGGVGSQAAAGPGGVRGLALAGVGVPGRMTLEEVERAARRAGAAVPVDLILPCGASLVPGHDDETLDLARRLTREARETGAFGALPTLLFFLAEAELFEGRPESAAAQAAEALQFALDSDQSLWVGQMRGFLAYLAATRGADEECRDHADAALASGNSGAPWARWALGLLELGAGRAEDALAHLDALARSPQNYHVSAVRSVPDLVEAAVRLRRPERVEEPLAWFERWAGHSGRPWADALVRRCHAMLAPDELAESLYTAALDLHAKQPRPWELARTQLLYGEWLRRGRRKAEARSPLRAAEQTFRQLGARPWAERARTELDATGAAAGAERPAAAGPLAGLTPQEAQIVRLAAQGLSNRDIAAQLFLSARTVGYHLYKAYPKLGVASRTELAELVPAGEA</sequence>
<accession>A0ABW1G1B9</accession>
<feature type="region of interest" description="Disordered" evidence="2">
    <location>
        <begin position="141"/>
        <end position="166"/>
    </location>
</feature>
<dbReference type="InterPro" id="IPR016032">
    <property type="entry name" value="Sig_transdc_resp-reg_C-effctor"/>
</dbReference>
<proteinExistence type="predicted"/>
<name>A0ABW1G1B9_9ACTN</name>
<dbReference type="PANTHER" id="PTHR43214:SF42">
    <property type="entry name" value="TRANSCRIPTIONAL REGULATORY PROTEIN DESR"/>
    <property type="match status" value="1"/>
</dbReference>
<evidence type="ECO:0000259" key="3">
    <source>
        <dbReference type="PROSITE" id="PS50043"/>
    </source>
</evidence>
<feature type="compositionally biased region" description="Low complexity" evidence="2">
    <location>
        <begin position="184"/>
        <end position="224"/>
    </location>
</feature>
<dbReference type="Gene3D" id="1.10.10.10">
    <property type="entry name" value="Winged helix-like DNA-binding domain superfamily/Winged helix DNA-binding domain"/>
    <property type="match status" value="1"/>
</dbReference>
<dbReference type="SMART" id="SM00421">
    <property type="entry name" value="HTH_LUXR"/>
    <property type="match status" value="1"/>
</dbReference>
<feature type="region of interest" description="Disordered" evidence="2">
    <location>
        <begin position="181"/>
        <end position="224"/>
    </location>
</feature>
<evidence type="ECO:0000256" key="1">
    <source>
        <dbReference type="ARBA" id="ARBA00023125"/>
    </source>
</evidence>
<dbReference type="SUPFAM" id="SSF48452">
    <property type="entry name" value="TPR-like"/>
    <property type="match status" value="1"/>
</dbReference>